<evidence type="ECO:0000313" key="7">
    <source>
        <dbReference type="EMBL" id="TCL53985.1"/>
    </source>
</evidence>
<evidence type="ECO:0000256" key="4">
    <source>
        <dbReference type="ARBA" id="ARBA00022989"/>
    </source>
</evidence>
<evidence type="ECO:0000256" key="3">
    <source>
        <dbReference type="ARBA" id="ARBA00022692"/>
    </source>
</evidence>
<proteinExistence type="predicted"/>
<dbReference type="RefSeq" id="WP_058966456.1">
    <property type="nucleotide sequence ID" value="NZ_CABKVM010000019.1"/>
</dbReference>
<feature type="transmembrane region" description="Helical" evidence="6">
    <location>
        <begin position="96"/>
        <end position="117"/>
    </location>
</feature>
<gene>
    <name evidence="7" type="ORF">EDD77_12559</name>
</gene>
<keyword evidence="5 6" id="KW-0472">Membrane</keyword>
<dbReference type="InterPro" id="IPR043428">
    <property type="entry name" value="LivM-like"/>
</dbReference>
<sequence length="364" mass="38911">MNMLKTMKKSTRSNLITYGIVVLFYLVMQLLASGGLLSNSMQGMLVPICTYVVLAVSLNLTVGILGELSLGHAGFMSVGAFSGAVYWMIAGQNLPSALGLAVAMLIGGVMAGVFGFLIGIPVLRLRGDYLAIVTLAFGEIIKNILNAIYLGWDSNGFHFSMKDATSLNMGEDGEVIINGAIGISGMTKASSFTAGIILVLITLFVVLNLINSRAGRAIMSIRDNRIAAEATGINVTKYKLMAFITSAFLAGMAGVLYALNMSALAAKKFDYNTSILVLVFVVLGGIGNIRGSVIAAAVLYVLPELLRGLNDYRMLIYAVILIVMMIFNQSAQVVAWRHQVWEKLSATGPFQKLARAKKQTKGEA</sequence>
<dbReference type="GO" id="GO:0005886">
    <property type="term" value="C:plasma membrane"/>
    <property type="evidence" value="ECO:0007669"/>
    <property type="project" value="UniProtKB-SubCell"/>
</dbReference>
<evidence type="ECO:0000256" key="6">
    <source>
        <dbReference type="SAM" id="Phobius"/>
    </source>
</evidence>
<dbReference type="EMBL" id="SLUM01000025">
    <property type="protein sequence ID" value="TCL53985.1"/>
    <property type="molecule type" value="Genomic_DNA"/>
</dbReference>
<keyword evidence="4 6" id="KW-1133">Transmembrane helix</keyword>
<feature type="transmembrane region" description="Helical" evidence="6">
    <location>
        <begin position="73"/>
        <end position="90"/>
    </location>
</feature>
<evidence type="ECO:0000256" key="1">
    <source>
        <dbReference type="ARBA" id="ARBA00004651"/>
    </source>
</evidence>
<dbReference type="CDD" id="cd06581">
    <property type="entry name" value="TM_PBP1_LivM_like"/>
    <property type="match status" value="1"/>
</dbReference>
<dbReference type="AlphaFoldDB" id="A0A4R1QNX0"/>
<dbReference type="PANTHER" id="PTHR30482">
    <property type="entry name" value="HIGH-AFFINITY BRANCHED-CHAIN AMINO ACID TRANSPORT SYSTEM PERMEASE"/>
    <property type="match status" value="1"/>
</dbReference>
<feature type="transmembrane region" description="Helical" evidence="6">
    <location>
        <begin position="314"/>
        <end position="335"/>
    </location>
</feature>
<evidence type="ECO:0000313" key="8">
    <source>
        <dbReference type="Proteomes" id="UP000295184"/>
    </source>
</evidence>
<name>A0A4R1QNX0_9FIRM</name>
<reference evidence="7 8" key="1">
    <citation type="submission" date="2019-03" db="EMBL/GenBank/DDBJ databases">
        <title>Genomic Encyclopedia of Type Strains, Phase IV (KMG-IV): sequencing the most valuable type-strain genomes for metagenomic binning, comparative biology and taxonomic classification.</title>
        <authorList>
            <person name="Goeker M."/>
        </authorList>
    </citation>
    <scope>NUCLEOTIDE SEQUENCE [LARGE SCALE GENOMIC DNA]</scope>
    <source>
        <strain evidence="7 8">DSM 100451</strain>
    </source>
</reference>
<evidence type="ECO:0000256" key="5">
    <source>
        <dbReference type="ARBA" id="ARBA00023136"/>
    </source>
</evidence>
<feature type="transmembrane region" description="Helical" evidence="6">
    <location>
        <begin position="275"/>
        <end position="302"/>
    </location>
</feature>
<feature type="transmembrane region" description="Helical" evidence="6">
    <location>
        <begin position="44"/>
        <end position="66"/>
    </location>
</feature>
<dbReference type="PANTHER" id="PTHR30482:SF10">
    <property type="entry name" value="HIGH-AFFINITY BRANCHED-CHAIN AMINO ACID TRANSPORT PROTEIN BRAE"/>
    <property type="match status" value="1"/>
</dbReference>
<comment type="caution">
    <text evidence="7">The sequence shown here is derived from an EMBL/GenBank/DDBJ whole genome shotgun (WGS) entry which is preliminary data.</text>
</comment>
<accession>A0A4R1QNX0</accession>
<feature type="transmembrane region" description="Helical" evidence="6">
    <location>
        <begin position="129"/>
        <end position="152"/>
    </location>
</feature>
<organism evidence="7 8">
    <name type="scientific">Allofournierella massiliensis</name>
    <dbReference type="NCBI Taxonomy" id="1650663"/>
    <lineage>
        <taxon>Bacteria</taxon>
        <taxon>Bacillati</taxon>
        <taxon>Bacillota</taxon>
        <taxon>Clostridia</taxon>
        <taxon>Eubacteriales</taxon>
        <taxon>Oscillospiraceae</taxon>
        <taxon>Allofournierella</taxon>
    </lineage>
</organism>
<comment type="subcellular location">
    <subcellularLocation>
        <location evidence="1">Cell membrane</location>
        <topology evidence="1">Multi-pass membrane protein</topology>
    </subcellularLocation>
</comment>
<dbReference type="OrthoDB" id="9789927at2"/>
<feature type="transmembrane region" description="Helical" evidence="6">
    <location>
        <begin position="12"/>
        <end position="32"/>
    </location>
</feature>
<feature type="transmembrane region" description="Helical" evidence="6">
    <location>
        <begin position="192"/>
        <end position="210"/>
    </location>
</feature>
<evidence type="ECO:0000256" key="2">
    <source>
        <dbReference type="ARBA" id="ARBA00022475"/>
    </source>
</evidence>
<feature type="transmembrane region" description="Helical" evidence="6">
    <location>
        <begin position="240"/>
        <end position="263"/>
    </location>
</feature>
<dbReference type="Pfam" id="PF02653">
    <property type="entry name" value="BPD_transp_2"/>
    <property type="match status" value="1"/>
</dbReference>
<keyword evidence="3 6" id="KW-0812">Transmembrane</keyword>
<dbReference type="STRING" id="1650663.GCA_001486665_03083"/>
<dbReference type="GO" id="GO:0015658">
    <property type="term" value="F:branched-chain amino acid transmembrane transporter activity"/>
    <property type="evidence" value="ECO:0007669"/>
    <property type="project" value="InterPro"/>
</dbReference>
<dbReference type="InterPro" id="IPR001851">
    <property type="entry name" value="ABC_transp_permease"/>
</dbReference>
<protein>
    <submittedName>
        <fullName evidence="7">Amino acid/amide ABC transporter membrane protein 2 (HAAT family)</fullName>
    </submittedName>
</protein>
<dbReference type="Proteomes" id="UP000295184">
    <property type="component" value="Unassembled WGS sequence"/>
</dbReference>
<keyword evidence="2" id="KW-1003">Cell membrane</keyword>